<name>A0A934RVZ4_9BACT</name>
<comment type="caution">
    <text evidence="1">The sequence shown here is derived from an EMBL/GenBank/DDBJ whole genome shotgun (WGS) entry which is preliminary data.</text>
</comment>
<dbReference type="EMBL" id="JAENIL010000007">
    <property type="protein sequence ID" value="MBK1876164.1"/>
    <property type="molecule type" value="Genomic_DNA"/>
</dbReference>
<proteinExistence type="predicted"/>
<dbReference type="InterPro" id="IPR036196">
    <property type="entry name" value="Ptyr_pPase_sf"/>
</dbReference>
<dbReference type="Proteomes" id="UP000617628">
    <property type="component" value="Unassembled WGS sequence"/>
</dbReference>
<protein>
    <recommendedName>
        <fullName evidence="3">Protein-tyrosine-phosphatase</fullName>
    </recommendedName>
</protein>
<evidence type="ECO:0000313" key="1">
    <source>
        <dbReference type="EMBL" id="MBK1876164.1"/>
    </source>
</evidence>
<dbReference type="InterPro" id="IPR016919">
    <property type="entry name" value="UCP029416_PTP"/>
</dbReference>
<organism evidence="1 2">
    <name type="scientific">Pelagicoccus mobilis</name>
    <dbReference type="NCBI Taxonomy" id="415221"/>
    <lineage>
        <taxon>Bacteria</taxon>
        <taxon>Pseudomonadati</taxon>
        <taxon>Verrucomicrobiota</taxon>
        <taxon>Opitutia</taxon>
        <taxon>Puniceicoccales</taxon>
        <taxon>Pelagicoccaceae</taxon>
        <taxon>Pelagicoccus</taxon>
    </lineage>
</organism>
<evidence type="ECO:0000313" key="2">
    <source>
        <dbReference type="Proteomes" id="UP000617628"/>
    </source>
</evidence>
<reference evidence="1" key="1">
    <citation type="submission" date="2021-01" db="EMBL/GenBank/DDBJ databases">
        <title>Modified the classification status of verrucomicrobia.</title>
        <authorList>
            <person name="Feng X."/>
        </authorList>
    </citation>
    <scope>NUCLEOTIDE SEQUENCE</scope>
    <source>
        <strain evidence="1">KCTC 13126</strain>
    </source>
</reference>
<dbReference type="AlphaFoldDB" id="A0A934RVZ4"/>
<accession>A0A934RVZ4</accession>
<sequence>MKQTVQDQTNLLFICSRNQWRSPTAESVFRKYSGYATRSRGTSKKAVRHVSVKDLQWADQIFVMERKHAQRLRAEFPRETEFKKPIVLDIPDDYKFGDPDLINLLRTKTDPLLT</sequence>
<keyword evidence="2" id="KW-1185">Reference proteome</keyword>
<gene>
    <name evidence="1" type="ORF">JIN87_04745</name>
</gene>
<dbReference type="PIRSF" id="PIRSF029416">
    <property type="entry name" value="UCP029416_PTP"/>
    <property type="match status" value="1"/>
</dbReference>
<dbReference type="SUPFAM" id="SSF52788">
    <property type="entry name" value="Phosphotyrosine protein phosphatases I"/>
    <property type="match status" value="1"/>
</dbReference>
<dbReference type="Gene3D" id="3.40.50.2300">
    <property type="match status" value="2"/>
</dbReference>
<evidence type="ECO:0008006" key="3">
    <source>
        <dbReference type="Google" id="ProtNLM"/>
    </source>
</evidence>